<evidence type="ECO:0000313" key="3">
    <source>
        <dbReference type="Proteomes" id="UP000535511"/>
    </source>
</evidence>
<dbReference type="Gene3D" id="3.40.50.1820">
    <property type="entry name" value="alpha/beta hydrolase"/>
    <property type="match status" value="1"/>
</dbReference>
<proteinExistence type="predicted"/>
<accession>A0A7Y9JCI1</accession>
<evidence type="ECO:0000313" key="1">
    <source>
        <dbReference type="EMBL" id="NYD43927.1"/>
    </source>
</evidence>
<sequence>MPDLDYAKVIGRFGLTVGDTGGDPDDNPDTVWCTAGRVLITPLNTFVKVAAGSPVPWTGGNAVIECAIDADGYLTYTAPAGGATNPFVYVVDLTSTKVNPQVPAGAATHRVTFSEVYAGTTLVDFPEFTCRLTAAGDGTSGAGVNDLTIVAPIKPGEATPITRGEQGTSVTAVAIQGADLVTTLSDGTTVNAGELPVGPGGSDAGVATYMDDPASDTSTTTAAKAKDPAHPLGAALTATIATQTADHAKAPDTLSLRRLEVLGRADSMKSLALSRQRYEDAASLNETWASLANWATTSTVQVSAGKLYYLSGTAATMTYDGLSLTSGRARLKTTLTVPAAGGAGSVVIGVVTSATGSPATSVLYGIQINNADNSVKEWRKSSGAVALANPTSNALTTLAAGTYAVVVSVDENGTSVALSELDGNKTALMFNARTGTAPARFAIYQGDNRGTSGIGVGATVIRAESVTSSNRAVEGAAPSAEWRYDAADASHPIHLTLPATYDSRKPVPLVIHHHGADQNELDIFTDSASPSVYEALLAAGYAVLSVNGGGNNWGNDAGQAKMLSAYKYVRDHYAIGPILLWGTSMGGIATLNALMQRAIPGIAGWLGTYPVCNLASMFANNAGTYAGQIRTAYGIAADGSDYATKTAGHDPAAAAAAAFRGVPMRFYASPSDTTVSKADNSDTLATLVAGYAPEATVVACTGNHGDASHFQPSDYVAFFNRCVGA</sequence>
<protein>
    <submittedName>
        <fullName evidence="1">Uncharacterized protein (DUF2141 family)/pimeloyl-ACP methyl ester carboxylesterase</fullName>
    </submittedName>
</protein>
<reference evidence="1 3" key="1">
    <citation type="submission" date="2020-07" db="EMBL/GenBank/DDBJ databases">
        <title>Sequencing the genomes of 1000 actinobacteria strains.</title>
        <authorList>
            <person name="Klenk H.-P."/>
        </authorList>
    </citation>
    <scope>NUCLEOTIDE SEQUENCE [LARGE SCALE GENOMIC DNA]</scope>
    <source>
        <strain evidence="1 3">DSM 21350</strain>
    </source>
</reference>
<evidence type="ECO:0000313" key="2">
    <source>
        <dbReference type="EMBL" id="NYD43996.1"/>
    </source>
</evidence>
<organism evidence="1 3">
    <name type="scientific">Nocardioides panaciterrulae</name>
    <dbReference type="NCBI Taxonomy" id="661492"/>
    <lineage>
        <taxon>Bacteria</taxon>
        <taxon>Bacillati</taxon>
        <taxon>Actinomycetota</taxon>
        <taxon>Actinomycetes</taxon>
        <taxon>Propionibacteriales</taxon>
        <taxon>Nocardioidaceae</taxon>
        <taxon>Nocardioides</taxon>
    </lineage>
</organism>
<dbReference type="EMBL" id="JACCBG010000001">
    <property type="protein sequence ID" value="NYD43996.1"/>
    <property type="molecule type" value="Genomic_DNA"/>
</dbReference>
<dbReference type="EMBL" id="JACCBG010000001">
    <property type="protein sequence ID" value="NYD43927.1"/>
    <property type="molecule type" value="Genomic_DNA"/>
</dbReference>
<name>A0A7Y9JCI1_9ACTN</name>
<gene>
    <name evidence="1" type="ORF">BJZ21_004010</name>
    <name evidence="2" type="ORF">BJZ21_004079</name>
</gene>
<dbReference type="SUPFAM" id="SSF53474">
    <property type="entry name" value="alpha/beta-Hydrolases"/>
    <property type="match status" value="1"/>
</dbReference>
<comment type="caution">
    <text evidence="1">The sequence shown here is derived from an EMBL/GenBank/DDBJ whole genome shotgun (WGS) entry which is preliminary data.</text>
</comment>
<dbReference type="AlphaFoldDB" id="A0A7Y9JCI1"/>
<dbReference type="InterPro" id="IPR029058">
    <property type="entry name" value="AB_hydrolase_fold"/>
</dbReference>
<keyword evidence="3" id="KW-1185">Reference proteome</keyword>
<dbReference type="RefSeq" id="WP_179665386.1">
    <property type="nucleotide sequence ID" value="NZ_JACCBG010000001.1"/>
</dbReference>
<dbReference type="Proteomes" id="UP000535511">
    <property type="component" value="Unassembled WGS sequence"/>
</dbReference>